<dbReference type="AlphaFoldDB" id="A0A1B8ALJ1"/>
<dbReference type="PROSITE" id="PS50181">
    <property type="entry name" value="FBOX"/>
    <property type="match status" value="1"/>
</dbReference>
<proteinExistence type="predicted"/>
<comment type="caution">
    <text evidence="3">The sequence shown here is derived from an EMBL/GenBank/DDBJ whole genome shotgun (WGS) entry which is preliminary data.</text>
</comment>
<organism evidence="3 4">
    <name type="scientific">Fusarium poae</name>
    <dbReference type="NCBI Taxonomy" id="36050"/>
    <lineage>
        <taxon>Eukaryota</taxon>
        <taxon>Fungi</taxon>
        <taxon>Dikarya</taxon>
        <taxon>Ascomycota</taxon>
        <taxon>Pezizomycotina</taxon>
        <taxon>Sordariomycetes</taxon>
        <taxon>Hypocreomycetidae</taxon>
        <taxon>Hypocreales</taxon>
        <taxon>Nectriaceae</taxon>
        <taxon>Fusarium</taxon>
    </lineage>
</organism>
<dbReference type="Gene3D" id="6.10.140.2040">
    <property type="match status" value="1"/>
</dbReference>
<keyword evidence="4" id="KW-1185">Reference proteome</keyword>
<dbReference type="InterPro" id="IPR001810">
    <property type="entry name" value="F-box_dom"/>
</dbReference>
<dbReference type="Pfam" id="PF12937">
    <property type="entry name" value="F-box-like"/>
    <property type="match status" value="1"/>
</dbReference>
<dbReference type="Gene3D" id="1.20.1280.50">
    <property type="match status" value="1"/>
</dbReference>
<dbReference type="SMART" id="SM00256">
    <property type="entry name" value="FBOX"/>
    <property type="match status" value="1"/>
</dbReference>
<dbReference type="OMA" id="WIASRWK"/>
<dbReference type="Proteomes" id="UP000091967">
    <property type="component" value="Unassembled WGS sequence"/>
</dbReference>
<feature type="compositionally biased region" description="Polar residues" evidence="1">
    <location>
        <begin position="1"/>
        <end position="20"/>
    </location>
</feature>
<dbReference type="EMBL" id="LYXU01000003">
    <property type="protein sequence ID" value="OBS21166.1"/>
    <property type="molecule type" value="Genomic_DNA"/>
</dbReference>
<sequence>MNTVATSPGQVTSQVHQMSLASPHHENPNCLVLNEDGRAPSPATSLVTDARPDIASMDPNFYPGVPPDSSIVGTSPVSVFFSSTGGKVGLPEAIVQHQSLEDLPNEVLFHIMGFLDVNDLLSTSRASHLLRDISQAPILHHYRLLRVRTYLTSRLWSPSRPSLADLITRSIFRTNTSLVSRRLARSLVSIRLSRRLAARPSAASLVERSVLPKECVPGMTSVHVAPAIVAKKKAIEKEKVKDGLRQWIASRWKREVRERQDGVRKWEESRGVGRVWRLRRFWERVSRGEDY</sequence>
<dbReference type="InterPro" id="IPR036047">
    <property type="entry name" value="F-box-like_dom_sf"/>
</dbReference>
<evidence type="ECO:0000313" key="3">
    <source>
        <dbReference type="EMBL" id="OBS21166.1"/>
    </source>
</evidence>
<accession>A0A1B8ALJ1</accession>
<dbReference type="CDD" id="cd09917">
    <property type="entry name" value="F-box_SF"/>
    <property type="match status" value="1"/>
</dbReference>
<gene>
    <name evidence="3" type="ORF">FPOA_07504</name>
</gene>
<name>A0A1B8ALJ1_FUSPO</name>
<dbReference type="SUPFAM" id="SSF81383">
    <property type="entry name" value="F-box domain"/>
    <property type="match status" value="1"/>
</dbReference>
<evidence type="ECO:0000313" key="4">
    <source>
        <dbReference type="Proteomes" id="UP000091967"/>
    </source>
</evidence>
<feature type="region of interest" description="Disordered" evidence="1">
    <location>
        <begin position="1"/>
        <end position="28"/>
    </location>
</feature>
<evidence type="ECO:0000259" key="2">
    <source>
        <dbReference type="PROSITE" id="PS50181"/>
    </source>
</evidence>
<reference evidence="3 4" key="1">
    <citation type="submission" date="2016-06" db="EMBL/GenBank/DDBJ databases">
        <title>Living apart together: crosstalk between the core and supernumerary genomes in a fungal plant pathogen.</title>
        <authorList>
            <person name="Vanheule A."/>
            <person name="Audenaert K."/>
            <person name="Warris S."/>
            <person name="Van De Geest H."/>
            <person name="Schijlen E."/>
            <person name="Hofte M."/>
            <person name="De Saeger S."/>
            <person name="Haesaert G."/>
            <person name="Waalwijk C."/>
            <person name="Van Der Lee T."/>
        </authorList>
    </citation>
    <scope>NUCLEOTIDE SEQUENCE [LARGE SCALE GENOMIC DNA]</scope>
    <source>
        <strain evidence="3 4">2516</strain>
    </source>
</reference>
<feature type="domain" description="F-box" evidence="2">
    <location>
        <begin position="97"/>
        <end position="145"/>
    </location>
</feature>
<dbReference type="STRING" id="36050.A0A1B8ALJ1"/>
<evidence type="ECO:0000256" key="1">
    <source>
        <dbReference type="SAM" id="MobiDB-lite"/>
    </source>
</evidence>
<protein>
    <recommendedName>
        <fullName evidence="2">F-box domain-containing protein</fullName>
    </recommendedName>
</protein>